<keyword evidence="5" id="KW-0418">Kinase</keyword>
<feature type="domain" description="Protein kinase" evidence="10">
    <location>
        <begin position="192"/>
        <end position="531"/>
    </location>
</feature>
<keyword evidence="4" id="KW-0547">Nucleotide-binding</keyword>
<evidence type="ECO:0000259" key="10">
    <source>
        <dbReference type="PROSITE" id="PS50011"/>
    </source>
</evidence>
<dbReference type="PROSITE" id="PS00108">
    <property type="entry name" value="PROTEIN_KINASE_ST"/>
    <property type="match status" value="1"/>
</dbReference>
<gene>
    <name evidence="11" type="ORF">RDB_LOCUS13679</name>
</gene>
<dbReference type="InterPro" id="IPR000719">
    <property type="entry name" value="Prot_kinase_dom"/>
</dbReference>
<organism evidence="11 12">
    <name type="scientific">Rhizoctonia solani</name>
    <dbReference type="NCBI Taxonomy" id="456999"/>
    <lineage>
        <taxon>Eukaryota</taxon>
        <taxon>Fungi</taxon>
        <taxon>Dikarya</taxon>
        <taxon>Basidiomycota</taxon>
        <taxon>Agaricomycotina</taxon>
        <taxon>Agaricomycetes</taxon>
        <taxon>Cantharellales</taxon>
        <taxon>Ceratobasidiaceae</taxon>
        <taxon>Rhizoctonia</taxon>
    </lineage>
</organism>
<feature type="compositionally biased region" description="Polar residues" evidence="9">
    <location>
        <begin position="824"/>
        <end position="833"/>
    </location>
</feature>
<comment type="catalytic activity">
    <reaction evidence="7">
        <text>L-threonyl-[protein] + ATP = O-phospho-L-threonyl-[protein] + ADP + H(+)</text>
        <dbReference type="Rhea" id="RHEA:46608"/>
        <dbReference type="Rhea" id="RHEA-COMP:11060"/>
        <dbReference type="Rhea" id="RHEA-COMP:11605"/>
        <dbReference type="ChEBI" id="CHEBI:15378"/>
        <dbReference type="ChEBI" id="CHEBI:30013"/>
        <dbReference type="ChEBI" id="CHEBI:30616"/>
        <dbReference type="ChEBI" id="CHEBI:61977"/>
        <dbReference type="ChEBI" id="CHEBI:456216"/>
        <dbReference type="EC" id="2.7.11.1"/>
    </reaction>
</comment>
<feature type="region of interest" description="Disordered" evidence="9">
    <location>
        <begin position="819"/>
        <end position="881"/>
    </location>
</feature>
<evidence type="ECO:0000256" key="3">
    <source>
        <dbReference type="ARBA" id="ARBA00022679"/>
    </source>
</evidence>
<evidence type="ECO:0000256" key="7">
    <source>
        <dbReference type="ARBA" id="ARBA00047899"/>
    </source>
</evidence>
<accession>A0A8H3A8X2</accession>
<dbReference type="Gene3D" id="3.30.200.20">
    <property type="entry name" value="Phosphorylase Kinase, domain 1"/>
    <property type="match status" value="1"/>
</dbReference>
<dbReference type="SMART" id="SM00220">
    <property type="entry name" value="S_TKc"/>
    <property type="match status" value="1"/>
</dbReference>
<evidence type="ECO:0000256" key="6">
    <source>
        <dbReference type="ARBA" id="ARBA00022840"/>
    </source>
</evidence>
<protein>
    <recommendedName>
        <fullName evidence="1">non-specific serine/threonine protein kinase</fullName>
        <ecNumber evidence="1">2.7.11.1</ecNumber>
    </recommendedName>
</protein>
<dbReference type="OrthoDB" id="541276at2759"/>
<feature type="compositionally biased region" description="Polar residues" evidence="9">
    <location>
        <begin position="943"/>
        <end position="960"/>
    </location>
</feature>
<dbReference type="GO" id="GO:0005737">
    <property type="term" value="C:cytoplasm"/>
    <property type="evidence" value="ECO:0007669"/>
    <property type="project" value="TreeGrafter"/>
</dbReference>
<dbReference type="SUPFAM" id="SSF56112">
    <property type="entry name" value="Protein kinase-like (PK-like)"/>
    <property type="match status" value="1"/>
</dbReference>
<dbReference type="GO" id="GO:0005634">
    <property type="term" value="C:nucleus"/>
    <property type="evidence" value="ECO:0007669"/>
    <property type="project" value="TreeGrafter"/>
</dbReference>
<dbReference type="GO" id="GO:0005524">
    <property type="term" value="F:ATP binding"/>
    <property type="evidence" value="ECO:0007669"/>
    <property type="project" value="UniProtKB-KW"/>
</dbReference>
<dbReference type="Gene3D" id="1.10.510.10">
    <property type="entry name" value="Transferase(Phosphotransferase) domain 1"/>
    <property type="match status" value="1"/>
</dbReference>
<proteinExistence type="predicted"/>
<feature type="region of interest" description="Disordered" evidence="9">
    <location>
        <begin position="940"/>
        <end position="971"/>
    </location>
</feature>
<evidence type="ECO:0000256" key="9">
    <source>
        <dbReference type="SAM" id="MobiDB-lite"/>
    </source>
</evidence>
<evidence type="ECO:0000313" key="12">
    <source>
        <dbReference type="Proteomes" id="UP000663831"/>
    </source>
</evidence>
<evidence type="ECO:0000256" key="5">
    <source>
        <dbReference type="ARBA" id="ARBA00022777"/>
    </source>
</evidence>
<evidence type="ECO:0000256" key="1">
    <source>
        <dbReference type="ARBA" id="ARBA00012513"/>
    </source>
</evidence>
<keyword evidence="3" id="KW-0808">Transferase</keyword>
<sequence>MYASRVIEVGINGEVDLQEVLVLIRALERELLGLQPTTPDLCSAVATGARLPDLAREIVGLPQLVEDKVMPVKFLDSEATRHSSRNILHRRSLGYNLVEISYISVPKYCGCPFRLSSLPPMAQVNAERPVLHSFESEQQIEAFRQLEATLDQPFHFADPLPSSPSPQPAPFAQYTPLVGRTITSPAGPQYRLAFRRVLGVGAYGVVYLAEQVERDERQYAWGPLGRHEREQTISSAGRMYAVKVMRCAPKGSRQRAFQAREVALHRKADGHPSIVPLHAVYGTGLPPAFSPRKPKTWSSHSNIVRPEDELTWDQDAELSGGPLPLLETGQEEELVYMVLTYVGGGDLFSMIAERQRYIGDDALVRSVFTQLLDAVQWCHIQGVRHRDLKPENILCEEDGRTVFVSDFGLATADRHSRDFGCGSSYYMSPECYGDPVTPITSPSYNTRANDVWTLGVVLVNLTTGRNPWEAASPLDATFKSYCEDPANFLPTILPITPAANKVLIRVFEQDQTKRISIPELREMVSRVERWTLRGHELEGASEGARDVARGCGLLDLPLTPIRGGSSGMAERSRFSEDTLLSSDEDDDSSDGEVEWYAVRRASVSSISLDMNRSRPLSKILSNSPTLMGQEGWGGADEQTIIMMQDSSATTEVQDEIKTRPESTARWPKIVQGWGEEQSTPRAELESTPRCMIPLRAPRSTPSLRQVPVPFQFGALLAGSISPRHYRSPSPSRLRSPSPGRPSSPLPSKIPVYTGSRTRTVSFDPPRTVVGNGERQRMKSAPASEAPMPTPTKTKESNGHFISRLRSGASMRELKSMCSGEFKKQSFNKPTPSKDSPDLKNKPSKELKAKLSGDLKGKPKEHDVGKTLRGVGSKSSLRELSTKSSIRDLLSTRELKSKTSFSTLSVASSESNVFPVTPLKAEVILASPRVIVSHPSDGTLWDGSRTSGTDSAWEGSSTAGSHETHTAVGLEPGAPLYDRHAVHRFGEPFPSSVVSPRYARKRTAADQKVKRVPVPPIPSELLAEHERQLTTKRNGNGPGRDRLYDSVAVPVPVPEVDDEKAGPKRSGLLDNARAWFRRI</sequence>
<dbReference type="PROSITE" id="PS50011">
    <property type="entry name" value="PROTEIN_KINASE_DOM"/>
    <property type="match status" value="1"/>
</dbReference>
<dbReference type="EC" id="2.7.11.1" evidence="1"/>
<dbReference type="EMBL" id="CAJMWV010000492">
    <property type="protein sequence ID" value="CAE6399489.1"/>
    <property type="molecule type" value="Genomic_DNA"/>
</dbReference>
<reference evidence="11" key="1">
    <citation type="submission" date="2021-01" db="EMBL/GenBank/DDBJ databases">
        <authorList>
            <person name="Kaushik A."/>
        </authorList>
    </citation>
    <scope>NUCLEOTIDE SEQUENCE</scope>
    <source>
        <strain evidence="11">AG3-1AP</strain>
    </source>
</reference>
<feature type="compositionally biased region" description="Acidic residues" evidence="9">
    <location>
        <begin position="582"/>
        <end position="591"/>
    </location>
</feature>
<dbReference type="PANTHER" id="PTHR24343">
    <property type="entry name" value="SERINE/THREONINE KINASE"/>
    <property type="match status" value="1"/>
</dbReference>
<dbReference type="InterPro" id="IPR011009">
    <property type="entry name" value="Kinase-like_dom_sf"/>
</dbReference>
<name>A0A8H3A8X2_9AGAM</name>
<evidence type="ECO:0000313" key="11">
    <source>
        <dbReference type="EMBL" id="CAE6399489.1"/>
    </source>
</evidence>
<dbReference type="PANTHER" id="PTHR24343:SF541">
    <property type="entry name" value="SERINE_THREONINE-PROTEIN KINASE SKS1-RELATED"/>
    <property type="match status" value="1"/>
</dbReference>
<keyword evidence="6" id="KW-0067">ATP-binding</keyword>
<evidence type="ECO:0000256" key="2">
    <source>
        <dbReference type="ARBA" id="ARBA00022527"/>
    </source>
</evidence>
<dbReference type="GO" id="GO:0004674">
    <property type="term" value="F:protein serine/threonine kinase activity"/>
    <property type="evidence" value="ECO:0007669"/>
    <property type="project" value="UniProtKB-KW"/>
</dbReference>
<dbReference type="InterPro" id="IPR008271">
    <property type="entry name" value="Ser/Thr_kinase_AS"/>
</dbReference>
<feature type="region of interest" description="Disordered" evidence="9">
    <location>
        <begin position="720"/>
        <end position="799"/>
    </location>
</feature>
<dbReference type="AlphaFoldDB" id="A0A8H3A8X2"/>
<comment type="catalytic activity">
    <reaction evidence="8">
        <text>L-seryl-[protein] + ATP = O-phospho-L-seryl-[protein] + ADP + H(+)</text>
        <dbReference type="Rhea" id="RHEA:17989"/>
        <dbReference type="Rhea" id="RHEA-COMP:9863"/>
        <dbReference type="Rhea" id="RHEA-COMP:11604"/>
        <dbReference type="ChEBI" id="CHEBI:15378"/>
        <dbReference type="ChEBI" id="CHEBI:29999"/>
        <dbReference type="ChEBI" id="CHEBI:30616"/>
        <dbReference type="ChEBI" id="CHEBI:83421"/>
        <dbReference type="ChEBI" id="CHEBI:456216"/>
        <dbReference type="EC" id="2.7.11.1"/>
    </reaction>
</comment>
<comment type="caution">
    <text evidence="11">The sequence shown here is derived from an EMBL/GenBank/DDBJ whole genome shotgun (WGS) entry which is preliminary data.</text>
</comment>
<keyword evidence="2" id="KW-0723">Serine/threonine-protein kinase</keyword>
<dbReference type="Proteomes" id="UP000663831">
    <property type="component" value="Unassembled WGS sequence"/>
</dbReference>
<feature type="compositionally biased region" description="Low complexity" evidence="9">
    <location>
        <begin position="720"/>
        <end position="737"/>
    </location>
</feature>
<feature type="compositionally biased region" description="Basic and acidic residues" evidence="9">
    <location>
        <begin position="834"/>
        <end position="865"/>
    </location>
</feature>
<evidence type="ECO:0000256" key="8">
    <source>
        <dbReference type="ARBA" id="ARBA00048679"/>
    </source>
</evidence>
<feature type="region of interest" description="Disordered" evidence="9">
    <location>
        <begin position="562"/>
        <end position="591"/>
    </location>
</feature>
<dbReference type="Pfam" id="PF00069">
    <property type="entry name" value="Pkinase"/>
    <property type="match status" value="1"/>
</dbReference>
<evidence type="ECO:0000256" key="4">
    <source>
        <dbReference type="ARBA" id="ARBA00022741"/>
    </source>
</evidence>